<dbReference type="InterPro" id="IPR029442">
    <property type="entry name" value="GyrI-like"/>
</dbReference>
<dbReference type="RefSeq" id="WP_187256776.1">
    <property type="nucleotide sequence ID" value="NZ_JBHULF010000014.1"/>
</dbReference>
<reference evidence="2 3" key="1">
    <citation type="submission" date="2016-07" db="EMBL/GenBank/DDBJ databases">
        <title>Genome analysis of Flavihumibacter stibioxidans YS-17.</title>
        <authorList>
            <person name="Shi K."/>
            <person name="Han Y."/>
            <person name="Wang G."/>
        </authorList>
    </citation>
    <scope>NUCLEOTIDE SEQUENCE [LARGE SCALE GENOMIC DNA]</scope>
    <source>
        <strain evidence="2 3">YS-17</strain>
    </source>
</reference>
<dbReference type="InterPro" id="IPR050908">
    <property type="entry name" value="SmbC-like"/>
</dbReference>
<feature type="domain" description="AraC effector-binding" evidence="1">
    <location>
        <begin position="1"/>
        <end position="158"/>
    </location>
</feature>
<dbReference type="InterPro" id="IPR010499">
    <property type="entry name" value="AraC_E-bd"/>
</dbReference>
<dbReference type="PANTHER" id="PTHR40055:SF1">
    <property type="entry name" value="TRANSCRIPTIONAL REGULATOR YGIV-RELATED"/>
    <property type="match status" value="1"/>
</dbReference>
<gene>
    <name evidence="2" type="ORF">BC349_10645</name>
</gene>
<dbReference type="SUPFAM" id="SSF55136">
    <property type="entry name" value="Probable bacterial effector-binding domain"/>
    <property type="match status" value="1"/>
</dbReference>
<accession>A0ABR7M8Z2</accession>
<keyword evidence="3" id="KW-1185">Reference proteome</keyword>
<proteinExistence type="predicted"/>
<dbReference type="InterPro" id="IPR011256">
    <property type="entry name" value="Reg_factor_effector_dom_sf"/>
</dbReference>
<sequence length="164" mass="19155">MEPRIERLEDRKLVGKKRTMTLSDNQTGILWQSFMPYRKLITNSIGTWLYSLQVYDPAQELPLFNPGIRFEKWAAIEAEDINILPEGMEGYELKGGLYAVFIHHGPAHEFAKTFGYIFGSWLPASDYELDERPHFERLPEGYSPVDPNAWEEIWIPIRPKNNRV</sequence>
<evidence type="ECO:0000313" key="2">
    <source>
        <dbReference type="EMBL" id="MBC6491494.1"/>
    </source>
</evidence>
<comment type="caution">
    <text evidence="2">The sequence shown here is derived from an EMBL/GenBank/DDBJ whole genome shotgun (WGS) entry which is preliminary data.</text>
</comment>
<protein>
    <submittedName>
        <fullName evidence="2">AraC family transcriptional regulator</fullName>
    </submittedName>
</protein>
<name>A0ABR7M8Z2_9BACT</name>
<organism evidence="2 3">
    <name type="scientific">Flavihumibacter stibioxidans</name>
    <dbReference type="NCBI Taxonomy" id="1834163"/>
    <lineage>
        <taxon>Bacteria</taxon>
        <taxon>Pseudomonadati</taxon>
        <taxon>Bacteroidota</taxon>
        <taxon>Chitinophagia</taxon>
        <taxon>Chitinophagales</taxon>
        <taxon>Chitinophagaceae</taxon>
        <taxon>Flavihumibacter</taxon>
    </lineage>
</organism>
<evidence type="ECO:0000259" key="1">
    <source>
        <dbReference type="SMART" id="SM00871"/>
    </source>
</evidence>
<evidence type="ECO:0000313" key="3">
    <source>
        <dbReference type="Proteomes" id="UP000765802"/>
    </source>
</evidence>
<dbReference type="Gene3D" id="3.20.80.10">
    <property type="entry name" value="Regulatory factor, effector binding domain"/>
    <property type="match status" value="1"/>
</dbReference>
<dbReference type="SMART" id="SM00871">
    <property type="entry name" value="AraC_E_bind"/>
    <property type="match status" value="1"/>
</dbReference>
<dbReference type="PANTHER" id="PTHR40055">
    <property type="entry name" value="TRANSCRIPTIONAL REGULATOR YGIV-RELATED"/>
    <property type="match status" value="1"/>
</dbReference>
<dbReference type="Pfam" id="PF06445">
    <property type="entry name" value="GyrI-like"/>
    <property type="match status" value="1"/>
</dbReference>
<dbReference type="EMBL" id="MBUA01000012">
    <property type="protein sequence ID" value="MBC6491494.1"/>
    <property type="molecule type" value="Genomic_DNA"/>
</dbReference>
<dbReference type="Proteomes" id="UP000765802">
    <property type="component" value="Unassembled WGS sequence"/>
</dbReference>